<name>A0A371FVZ0_MUCPR</name>
<feature type="non-terminal residue" evidence="1">
    <location>
        <position position="1"/>
    </location>
</feature>
<evidence type="ECO:0000313" key="1">
    <source>
        <dbReference type="EMBL" id="RDX82495.1"/>
    </source>
</evidence>
<accession>A0A371FVZ0</accession>
<evidence type="ECO:0000313" key="2">
    <source>
        <dbReference type="Proteomes" id="UP000257109"/>
    </source>
</evidence>
<gene>
    <name evidence="1" type="ORF">CR513_36704</name>
</gene>
<protein>
    <submittedName>
        <fullName evidence="1">Uncharacterized protein</fullName>
    </submittedName>
</protein>
<dbReference type="Proteomes" id="UP000257109">
    <property type="component" value="Unassembled WGS sequence"/>
</dbReference>
<organism evidence="1 2">
    <name type="scientific">Mucuna pruriens</name>
    <name type="common">Velvet bean</name>
    <name type="synonym">Dolichos pruriens</name>
    <dbReference type="NCBI Taxonomy" id="157652"/>
    <lineage>
        <taxon>Eukaryota</taxon>
        <taxon>Viridiplantae</taxon>
        <taxon>Streptophyta</taxon>
        <taxon>Embryophyta</taxon>
        <taxon>Tracheophyta</taxon>
        <taxon>Spermatophyta</taxon>
        <taxon>Magnoliopsida</taxon>
        <taxon>eudicotyledons</taxon>
        <taxon>Gunneridae</taxon>
        <taxon>Pentapetalae</taxon>
        <taxon>rosids</taxon>
        <taxon>fabids</taxon>
        <taxon>Fabales</taxon>
        <taxon>Fabaceae</taxon>
        <taxon>Papilionoideae</taxon>
        <taxon>50 kb inversion clade</taxon>
        <taxon>NPAAA clade</taxon>
        <taxon>indigoferoid/millettioid clade</taxon>
        <taxon>Phaseoleae</taxon>
        <taxon>Mucuna</taxon>
    </lineage>
</organism>
<dbReference type="EMBL" id="QJKJ01007625">
    <property type="protein sequence ID" value="RDX82495.1"/>
    <property type="molecule type" value="Genomic_DNA"/>
</dbReference>
<dbReference type="OrthoDB" id="1430461at2759"/>
<keyword evidence="2" id="KW-1185">Reference proteome</keyword>
<dbReference type="AlphaFoldDB" id="A0A371FVZ0"/>
<comment type="caution">
    <text evidence="1">The sequence shown here is derived from an EMBL/GenBank/DDBJ whole genome shotgun (WGS) entry which is preliminary data.</text>
</comment>
<sequence length="82" mass="9594">MQDQGLGSDRLLERTNQKMHLPVFDAQNPEFMSNEEWDFEHQQVCGFIQLSMDDNVYNHIACEIHAMTLWEKIESLYASKCG</sequence>
<reference evidence="1" key="1">
    <citation type="submission" date="2018-05" db="EMBL/GenBank/DDBJ databases">
        <title>Draft genome of Mucuna pruriens seed.</title>
        <authorList>
            <person name="Nnadi N.E."/>
            <person name="Vos R."/>
            <person name="Hasami M.H."/>
            <person name="Devisetty U.K."/>
            <person name="Aguiy J.C."/>
        </authorList>
    </citation>
    <scope>NUCLEOTIDE SEQUENCE [LARGE SCALE GENOMIC DNA]</scope>
    <source>
        <strain evidence="1">JCA_2017</strain>
    </source>
</reference>
<proteinExistence type="predicted"/>